<dbReference type="Pfam" id="PF11797">
    <property type="entry name" value="WxLIP_HBD"/>
    <property type="match status" value="1"/>
</dbReference>
<evidence type="ECO:0000259" key="3">
    <source>
        <dbReference type="Pfam" id="PF06030"/>
    </source>
</evidence>
<dbReference type="Pfam" id="PF06030">
    <property type="entry name" value="WxLIP_PGBD"/>
    <property type="match status" value="1"/>
</dbReference>
<keyword evidence="2" id="KW-0732">Signal</keyword>
<evidence type="ECO:0000313" key="5">
    <source>
        <dbReference type="EMBL" id="MFD1484992.1"/>
    </source>
</evidence>
<dbReference type="InterPro" id="IPR021759">
    <property type="entry name" value="WxLIP_HBD"/>
</dbReference>
<proteinExistence type="predicted"/>
<keyword evidence="6" id="KW-1185">Reference proteome</keyword>
<feature type="transmembrane region" description="Helical" evidence="1">
    <location>
        <begin position="294"/>
        <end position="314"/>
    </location>
</feature>
<name>A0ABW4E6I6_9LACO</name>
<keyword evidence="1" id="KW-0472">Membrane</keyword>
<accession>A0ABW4E6I6</accession>
<evidence type="ECO:0000256" key="2">
    <source>
        <dbReference type="SAM" id="SignalP"/>
    </source>
</evidence>
<gene>
    <name evidence="5" type="ORF">ACFQ5J_07095</name>
</gene>
<feature type="domain" description="WxL Interacting Protein peptidoglycan binding" evidence="3">
    <location>
        <begin position="27"/>
        <end position="143"/>
    </location>
</feature>
<evidence type="ECO:0000313" key="6">
    <source>
        <dbReference type="Proteomes" id="UP001597252"/>
    </source>
</evidence>
<feature type="domain" description="WxL Interacting Protein host binding" evidence="4">
    <location>
        <begin position="155"/>
        <end position="282"/>
    </location>
</feature>
<evidence type="ECO:0000259" key="4">
    <source>
        <dbReference type="Pfam" id="PF11797"/>
    </source>
</evidence>
<evidence type="ECO:0000256" key="1">
    <source>
        <dbReference type="SAM" id="Phobius"/>
    </source>
</evidence>
<feature type="chain" id="PRO_5046912280" evidence="2">
    <location>
        <begin position="22"/>
        <end position="318"/>
    </location>
</feature>
<feature type="signal peptide" evidence="2">
    <location>
        <begin position="1"/>
        <end position="21"/>
    </location>
</feature>
<organism evidence="5 6">
    <name type="scientific">Lacticaseibacillus baoqingensis</name>
    <dbReference type="NCBI Taxonomy" id="2486013"/>
    <lineage>
        <taxon>Bacteria</taxon>
        <taxon>Bacillati</taxon>
        <taxon>Bacillota</taxon>
        <taxon>Bacilli</taxon>
        <taxon>Lactobacillales</taxon>
        <taxon>Lactobacillaceae</taxon>
        <taxon>Lacticaseibacillus</taxon>
    </lineage>
</organism>
<dbReference type="InterPro" id="IPR010317">
    <property type="entry name" value="WxLIP_PGBD"/>
</dbReference>
<dbReference type="Proteomes" id="UP001597252">
    <property type="component" value="Unassembled WGS sequence"/>
</dbReference>
<sequence>MRKWWLILFLVWWWRPLPVSAAGAAITVTPQLTANQLGGNLGYFNLLVTPGRQQALTVVIANRSDQPQRLKAQLTDAYTQTNGQIGYDPQTPPKQKGLVRLTKIGSPPVTLTIQPRQARTVSFHVTPPASGFDGQLLGAIYVQQEPGKEKTADSGLVIVEQFAMIVAVQLQTSSTLVAPKLKLASVELGPQQIVARIENSAPRLFGGLTLKNQVRAEATGQTIMQTTSKALAMAPNSVLAEQLPLKQTLAPGRYQVVITAQAGQYHWQLQQSLLVPEAAKKKLPPIQAKAFANWRIIAMGIVLIGSLIWGYRVLRQRR</sequence>
<comment type="caution">
    <text evidence="5">The sequence shown here is derived from an EMBL/GenBank/DDBJ whole genome shotgun (WGS) entry which is preliminary data.</text>
</comment>
<keyword evidence="1" id="KW-1133">Transmembrane helix</keyword>
<dbReference type="EMBL" id="JBHTON010000019">
    <property type="protein sequence ID" value="MFD1484992.1"/>
    <property type="molecule type" value="Genomic_DNA"/>
</dbReference>
<protein>
    <submittedName>
        <fullName evidence="5">DUF916 and DUF3324 domain-containing protein</fullName>
    </submittedName>
</protein>
<reference evidence="6" key="1">
    <citation type="journal article" date="2019" name="Int. J. Syst. Evol. Microbiol.">
        <title>The Global Catalogue of Microorganisms (GCM) 10K type strain sequencing project: providing services to taxonomists for standard genome sequencing and annotation.</title>
        <authorList>
            <consortium name="The Broad Institute Genomics Platform"/>
            <consortium name="The Broad Institute Genome Sequencing Center for Infectious Disease"/>
            <person name="Wu L."/>
            <person name="Ma J."/>
        </authorList>
    </citation>
    <scope>NUCLEOTIDE SEQUENCE [LARGE SCALE GENOMIC DNA]</scope>
    <source>
        <strain evidence="6">CCM 8903</strain>
    </source>
</reference>
<keyword evidence="1" id="KW-0812">Transmembrane</keyword>
<dbReference type="RefSeq" id="WP_125748387.1">
    <property type="nucleotide sequence ID" value="NZ_JBHTON010000019.1"/>
</dbReference>